<evidence type="ECO:0000313" key="1">
    <source>
        <dbReference type="EMBL" id="MBP2056662.1"/>
    </source>
</evidence>
<sequence>MIDEQSNAALLAEDDFPDHRQVVQRFGDLAPDGTTSTVALSRLFEHPRVGLRFSRFERLTADGGFKPYQILFVGQHVERQAAFGKVGATVRIGTGIRAIGRSSYTYGQGMFIDGHLVATAEATIVLADKSGPITLPDELRADLEELQLPQTSAAIASKPDPRRRERQYYPAAATVHSRVGDVDLNRHVNYIAQLGWYDEAIASYAHRLLGDDAARKLPRYLPWRYRVTYLGEVLHPRSYDIGIAVSGHDEHTVHYELGLFDGGQCLGTADAAAPRGKLSATALAWSRQWTGS</sequence>
<accession>A0ABS4MAF4</accession>
<dbReference type="Gene3D" id="3.10.129.10">
    <property type="entry name" value="Hotdog Thioesterase"/>
    <property type="match status" value="2"/>
</dbReference>
<dbReference type="SUPFAM" id="SSF54637">
    <property type="entry name" value="Thioesterase/thiol ester dehydrase-isomerase"/>
    <property type="match status" value="2"/>
</dbReference>
<protein>
    <submittedName>
        <fullName evidence="1">Acyl-CoA thioester hydrolase</fullName>
        <ecNumber evidence="1">3.1.2.-</ecNumber>
    </submittedName>
</protein>
<comment type="caution">
    <text evidence="1">The sequence shown here is derived from an EMBL/GenBank/DDBJ whole genome shotgun (WGS) entry which is preliminary data.</text>
</comment>
<proteinExistence type="predicted"/>
<gene>
    <name evidence="1" type="ORF">J2Z21_009681</name>
</gene>
<reference evidence="1 2" key="1">
    <citation type="submission" date="2021-03" db="EMBL/GenBank/DDBJ databases">
        <title>Genomic Encyclopedia of Type Strains, Phase IV (KMG-IV): sequencing the most valuable type-strain genomes for metagenomic binning, comparative biology and taxonomic classification.</title>
        <authorList>
            <person name="Goeker M."/>
        </authorList>
    </citation>
    <scope>NUCLEOTIDE SEQUENCE [LARGE SCALE GENOMIC DNA]</scope>
    <source>
        <strain evidence="1 2">DSM 40499</strain>
    </source>
</reference>
<dbReference type="EC" id="3.1.2.-" evidence="1"/>
<evidence type="ECO:0000313" key="2">
    <source>
        <dbReference type="Proteomes" id="UP001519309"/>
    </source>
</evidence>
<dbReference type="Proteomes" id="UP001519309">
    <property type="component" value="Unassembled WGS sequence"/>
</dbReference>
<dbReference type="InterPro" id="IPR029069">
    <property type="entry name" value="HotDog_dom_sf"/>
</dbReference>
<organism evidence="1 2">
    <name type="scientific">Streptomyces griseochromogenes</name>
    <dbReference type="NCBI Taxonomy" id="68214"/>
    <lineage>
        <taxon>Bacteria</taxon>
        <taxon>Bacillati</taxon>
        <taxon>Actinomycetota</taxon>
        <taxon>Actinomycetes</taxon>
        <taxon>Kitasatosporales</taxon>
        <taxon>Streptomycetaceae</taxon>
        <taxon>Streptomyces</taxon>
    </lineage>
</organism>
<name>A0ABS4MAF4_9ACTN</name>
<dbReference type="RefSeq" id="WP_079146870.1">
    <property type="nucleotide sequence ID" value="NZ_CP016279.1"/>
</dbReference>
<dbReference type="EMBL" id="JAGGLP010000056">
    <property type="protein sequence ID" value="MBP2056662.1"/>
    <property type="molecule type" value="Genomic_DNA"/>
</dbReference>
<keyword evidence="2" id="KW-1185">Reference proteome</keyword>
<keyword evidence="1" id="KW-0378">Hydrolase</keyword>
<dbReference type="GO" id="GO:0016787">
    <property type="term" value="F:hydrolase activity"/>
    <property type="evidence" value="ECO:0007669"/>
    <property type="project" value="UniProtKB-KW"/>
</dbReference>